<protein>
    <submittedName>
        <fullName evidence="1">Uncharacterized protein</fullName>
    </submittedName>
</protein>
<dbReference type="EMBL" id="CP003056">
    <property type="protein sequence ID" value="AEO99743.1"/>
    <property type="molecule type" value="Genomic_DNA"/>
</dbReference>
<dbReference type="KEGG" id="bag:Bcoa_0520"/>
<sequence>MECNRLFAYSIADWLSGGFLDLSQEVKSSKVIDCPAGFKTCPRACYAKFVPDDPIMPGCSSDLEQPGSYFSIQAMPIAPSPRWVAMTGPK</sequence>
<evidence type="ECO:0000313" key="1">
    <source>
        <dbReference type="EMBL" id="AEO99743.1"/>
    </source>
</evidence>
<dbReference type="HOGENOM" id="CLU_2434669_0_0_9"/>
<dbReference type="Proteomes" id="UP000009283">
    <property type="component" value="Chromosome"/>
</dbReference>
<proteinExistence type="predicted"/>
<reference evidence="1 2" key="1">
    <citation type="journal article" date="2011" name="Stand. Genomic Sci.">
        <title>Complete Genome Sequence of a thermotolerant sporogenic lactic acid bacterium, Bacillus coagulans strain 36D1.</title>
        <authorList>
            <person name="Rhee M.S."/>
            <person name="Moritz B.E."/>
            <person name="Xie G."/>
            <person name="Glavina Del Rio T."/>
            <person name="Dalin E."/>
            <person name="Tice H."/>
            <person name="Bruce D."/>
            <person name="Goodwin L."/>
            <person name="Chertkov O."/>
            <person name="Brettin T."/>
            <person name="Han C."/>
            <person name="Detter C."/>
            <person name="Pitluck S."/>
            <person name="Land M.L."/>
            <person name="Patel M."/>
            <person name="Ou M."/>
            <person name="Harbrucker R."/>
            <person name="Ingram L.O."/>
            <person name="Shanmugam K.T."/>
        </authorList>
    </citation>
    <scope>NUCLEOTIDE SEQUENCE [LARGE SCALE GENOMIC DNA]</scope>
    <source>
        <strain evidence="1 2">36D1</strain>
    </source>
</reference>
<accession>G2TQ95</accession>
<dbReference type="AlphaFoldDB" id="G2TQ95"/>
<gene>
    <name evidence="1" type="ORF">Bcoa_0520</name>
</gene>
<organism evidence="1 2">
    <name type="scientific">Heyndrickxia coagulans 36D1</name>
    <dbReference type="NCBI Taxonomy" id="345219"/>
    <lineage>
        <taxon>Bacteria</taxon>
        <taxon>Bacillati</taxon>
        <taxon>Bacillota</taxon>
        <taxon>Bacilli</taxon>
        <taxon>Bacillales</taxon>
        <taxon>Bacillaceae</taxon>
        <taxon>Heyndrickxia</taxon>
    </lineage>
</organism>
<name>G2TQ95_HEYCO</name>
<evidence type="ECO:0000313" key="2">
    <source>
        <dbReference type="Proteomes" id="UP000009283"/>
    </source>
</evidence>